<sequence length="271" mass="29296">MAAKATSSIQVIARVSRLLDSLAAHDGPLNLKALADATGLHPSTAFRILASLIEHGFVERSTAGHYWLGAKLLRLGNRVRGQLDLRREARSVMERLRDRTGEAVNLSVREGDEVVYVERVTTPRIMRVEQVIGGRAPLHVTAAGKLFLADDGVEACRDYIERTGLPARTPYSIADPDRLCQSVRDISHQGFALDDQEAELGVGCIGTPIRDASGRLVAGLSVSAPIERRRDAWIPWVLQAAAEISARLGHCPPPVACIEAGQTLFQASSLG</sequence>
<keyword evidence="3" id="KW-0804">Transcription</keyword>
<evidence type="ECO:0000313" key="8">
    <source>
        <dbReference type="EMBL" id="NMQ18758.1"/>
    </source>
</evidence>
<comment type="caution">
    <text evidence="8">The sequence shown here is derived from an EMBL/GenBank/DDBJ whole genome shotgun (WGS) entry which is preliminary data.</text>
</comment>
<proteinExistence type="predicted"/>
<name>A0ABX1THB2_9GAMM</name>
<dbReference type="Proteomes" id="UP000760480">
    <property type="component" value="Unassembled WGS sequence"/>
</dbReference>
<feature type="domain" description="IclR-ED" evidence="7">
    <location>
        <begin position="71"/>
        <end position="250"/>
    </location>
</feature>
<dbReference type="SUPFAM" id="SSF55781">
    <property type="entry name" value="GAF domain-like"/>
    <property type="match status" value="1"/>
</dbReference>
<accession>A0ABX1THB2</accession>
<dbReference type="InterPro" id="IPR014757">
    <property type="entry name" value="Tscrpt_reg_IclR_C"/>
</dbReference>
<dbReference type="PROSITE" id="PS51078">
    <property type="entry name" value="ICLR_ED"/>
    <property type="match status" value="1"/>
</dbReference>
<organism evidence="8 9">
    <name type="scientific">Candidatus Competibacter phosphatis</name>
    <dbReference type="NCBI Taxonomy" id="221280"/>
    <lineage>
        <taxon>Bacteria</taxon>
        <taxon>Pseudomonadati</taxon>
        <taxon>Pseudomonadota</taxon>
        <taxon>Gammaproteobacteria</taxon>
        <taxon>Candidatus Competibacteraceae</taxon>
        <taxon>Candidatus Competibacter</taxon>
    </lineage>
</organism>
<dbReference type="InterPro" id="IPR036390">
    <property type="entry name" value="WH_DNA-bd_sf"/>
</dbReference>
<dbReference type="InterPro" id="IPR029016">
    <property type="entry name" value="GAF-like_dom_sf"/>
</dbReference>
<keyword evidence="9" id="KW-1185">Reference proteome</keyword>
<evidence type="ECO:0000256" key="1">
    <source>
        <dbReference type="ARBA" id="ARBA00023015"/>
    </source>
</evidence>
<evidence type="ECO:0000256" key="5">
    <source>
        <dbReference type="ARBA" id="ARBA00042627"/>
    </source>
</evidence>
<evidence type="ECO:0000256" key="3">
    <source>
        <dbReference type="ARBA" id="ARBA00023163"/>
    </source>
</evidence>
<dbReference type="Gene3D" id="3.30.450.40">
    <property type="match status" value="1"/>
</dbReference>
<dbReference type="SUPFAM" id="SSF46785">
    <property type="entry name" value="Winged helix' DNA-binding domain"/>
    <property type="match status" value="1"/>
</dbReference>
<dbReference type="Pfam" id="PF01614">
    <property type="entry name" value="IclR_C"/>
    <property type="match status" value="1"/>
</dbReference>
<evidence type="ECO:0000256" key="4">
    <source>
        <dbReference type="ARBA" id="ARBA00040379"/>
    </source>
</evidence>
<dbReference type="InterPro" id="IPR050707">
    <property type="entry name" value="HTH_MetabolicPath_Reg"/>
</dbReference>
<evidence type="ECO:0000256" key="2">
    <source>
        <dbReference type="ARBA" id="ARBA00023125"/>
    </source>
</evidence>
<keyword evidence="2" id="KW-0238">DNA-binding</keyword>
<dbReference type="RefSeq" id="WP_169248019.1">
    <property type="nucleotide sequence ID" value="NZ_SPMZ01000016.1"/>
</dbReference>
<evidence type="ECO:0000313" key="9">
    <source>
        <dbReference type="Proteomes" id="UP000760480"/>
    </source>
</evidence>
<protein>
    <recommendedName>
        <fullName evidence="4">HTH-type transcriptional repressor AllR</fullName>
    </recommendedName>
    <alternativeName>
        <fullName evidence="5">Negative regulator of allantoin and glyoxylate utilization operons</fullName>
    </alternativeName>
</protein>
<gene>
    <name evidence="8" type="ORF">E4P82_05800</name>
</gene>
<dbReference type="PROSITE" id="PS51077">
    <property type="entry name" value="HTH_ICLR"/>
    <property type="match status" value="1"/>
</dbReference>
<dbReference type="Pfam" id="PF09339">
    <property type="entry name" value="HTH_IclR"/>
    <property type="match status" value="1"/>
</dbReference>
<keyword evidence="1" id="KW-0805">Transcription regulation</keyword>
<dbReference type="PANTHER" id="PTHR30136:SF24">
    <property type="entry name" value="HTH-TYPE TRANSCRIPTIONAL REPRESSOR ALLR"/>
    <property type="match status" value="1"/>
</dbReference>
<reference evidence="8 9" key="1">
    <citation type="submission" date="2019-03" db="EMBL/GenBank/DDBJ databases">
        <title>Metabolic reconstructions from genomes of highly enriched 'Candidatus Accumulibacter' and 'Candidatus Competibacter' bioreactor populations.</title>
        <authorList>
            <person name="Annavajhala M.K."/>
            <person name="Welles L."/>
            <person name="Abbas B."/>
            <person name="Sorokin D."/>
            <person name="Park H."/>
            <person name="Van Loosdrecht M."/>
            <person name="Chandran K."/>
        </authorList>
    </citation>
    <scope>NUCLEOTIDE SEQUENCE [LARGE SCALE GENOMIC DNA]</scope>
    <source>
        <strain evidence="8 9">SBR_G</strain>
    </source>
</reference>
<dbReference type="Gene3D" id="1.10.10.10">
    <property type="entry name" value="Winged helix-like DNA-binding domain superfamily/Winged helix DNA-binding domain"/>
    <property type="match status" value="1"/>
</dbReference>
<dbReference type="EMBL" id="SPMZ01000016">
    <property type="protein sequence ID" value="NMQ18758.1"/>
    <property type="molecule type" value="Genomic_DNA"/>
</dbReference>
<feature type="domain" description="HTH iclR-type" evidence="6">
    <location>
        <begin position="9"/>
        <end position="70"/>
    </location>
</feature>
<dbReference type="InterPro" id="IPR036388">
    <property type="entry name" value="WH-like_DNA-bd_sf"/>
</dbReference>
<evidence type="ECO:0000259" key="7">
    <source>
        <dbReference type="PROSITE" id="PS51078"/>
    </source>
</evidence>
<dbReference type="PANTHER" id="PTHR30136">
    <property type="entry name" value="HELIX-TURN-HELIX TRANSCRIPTIONAL REGULATOR, ICLR FAMILY"/>
    <property type="match status" value="1"/>
</dbReference>
<dbReference type="SMART" id="SM00346">
    <property type="entry name" value="HTH_ICLR"/>
    <property type="match status" value="1"/>
</dbReference>
<dbReference type="InterPro" id="IPR005471">
    <property type="entry name" value="Tscrpt_reg_IclR_N"/>
</dbReference>
<evidence type="ECO:0000259" key="6">
    <source>
        <dbReference type="PROSITE" id="PS51077"/>
    </source>
</evidence>